<proteinExistence type="predicted"/>
<dbReference type="RefSeq" id="XP_043164796.1">
    <property type="nucleotide sequence ID" value="XM_043308861.1"/>
</dbReference>
<dbReference type="AlphaFoldDB" id="A0A8J2HVT9"/>
<feature type="region of interest" description="Disordered" evidence="1">
    <location>
        <begin position="1"/>
        <end position="143"/>
    </location>
</feature>
<dbReference type="EMBL" id="CAJRGZ010000015">
    <property type="protein sequence ID" value="CAG5143004.1"/>
    <property type="molecule type" value="Genomic_DNA"/>
</dbReference>
<comment type="caution">
    <text evidence="3">The sequence shown here is derived from an EMBL/GenBank/DDBJ whole genome shotgun (WGS) entry which is preliminary data.</text>
</comment>
<dbReference type="OrthoDB" id="4194555at2759"/>
<reference evidence="3" key="1">
    <citation type="submission" date="2021-05" db="EMBL/GenBank/DDBJ databases">
        <authorList>
            <person name="Stam R."/>
        </authorList>
    </citation>
    <scope>NUCLEOTIDE SEQUENCE</scope>
    <source>
        <strain evidence="3">CS162</strain>
    </source>
</reference>
<feature type="compositionally biased region" description="Low complexity" evidence="1">
    <location>
        <begin position="982"/>
        <end position="1008"/>
    </location>
</feature>
<gene>
    <name evidence="3" type="ORF">ALTATR162_LOCUS1265</name>
</gene>
<feature type="compositionally biased region" description="Polar residues" evidence="1">
    <location>
        <begin position="119"/>
        <end position="132"/>
    </location>
</feature>
<feature type="compositionally biased region" description="Polar residues" evidence="1">
    <location>
        <begin position="22"/>
        <end position="49"/>
    </location>
</feature>
<evidence type="ECO:0000259" key="2">
    <source>
        <dbReference type="Pfam" id="PF00646"/>
    </source>
</evidence>
<sequence>MANNGRTRNNSEQTEGLRIQLRSINETASSKGASPQSSVNASSQPSTIFASPTPSPHPAAASTSSNAYQSAIHPYYASPEVTPSTSSTSSRGLYSRGRAHRENYLRRGQSRTGRHSLLVPTSHTTTPQTQEGEGSDSGDIYERGPAATLQHDWLGEGDLDTFEEDFHHPASEYGDHPARIRLADYDWDEVPNTPLGRQFHASTPHRRLLDDPSHPAYQALRRAMPIPPKRSRDNYEGTDERDITRSLQYKGATAAMLYNSVSPNPLANDIWPECRSSTKLPAKYFLLDEGKQPAPDPDLKQWPSKKNGKKAAKAKQDVLPHIPVGRPEWKLPVELVELIADHLNRDDIKALRLVSRELNQHVSQVIFQTVVVPFNTEIYGMLGQEPKPDCKGKKRVRSEQPSYSWKNANGDEVYNGHGLDVFRGFGGHIRKFGMSFEVNEDSLSMPPIKSLTEKKTSFWGNYDWPYEEYRRFDAVAGLETAADETPRMKTAFSELTKVKELALSIDSGLGWLNGPDRSIRARVLHRPPRVFGTTKAIPDRRAQAQQELWNHIETCHRNAGSEVKLATLYRIDGQPSISELEGANKLADVQPQMPYLDPQLLHAAIPYDAANIPVPSSFDDPYVLDQFVLTPSPSATGILFSSTKLPSEGAQLVNPVIPVSLTKAQKEWLLETEWAQRAFMSSYLLSIIDNPTTFLPVHSLNISGLSDRYLPMLNRSDFWNALPNLHNVTIMLIPGWRTVQKDEAGFVDTPKINPTQSISILFELLRDHIACRSNIRHLKVGFVTGGEHAEGLYARNKLLFPAPIMDLRVRAHPSSSSFNPTGLVSTEAAHLKECLLQFPHIESLVLNNCWITPLALLQFVKLHDQHKLRNLVLDSISLTAILRPPNANQHQVAQQAVPLQNIIPPLGVGALLGAVGTHGPQLMPNQPQFLQAYFQMLQMQLQHLQANAGGIQHNNIAALQNQLQQQIGQIQTDQGQQHHHQAQGQAQGQGQAQDLAQPQTQQPQQAQTFAQHLANVAQLATQIHQLQTQIATGQAQPPPVVAPAAGQAPGSPQSVLKAQPRDGSWVDVIDQISPGTNLSDFDSNYSKADSNRLTSLRTINFISCGYAKLNHTSFDQSDIDPRGLAAILRNPMFNKRAIALSPAMLSTKWTHLGEIVQEIDPSELAALDAGWNLRTGWEDAEAARAVEFDGLLTGGTGRFTGIIRQSDRVVDAASANLCELSPWFQRIRL</sequence>
<dbReference type="CDD" id="cd09917">
    <property type="entry name" value="F-box_SF"/>
    <property type="match status" value="1"/>
</dbReference>
<keyword evidence="4" id="KW-1185">Reference proteome</keyword>
<feature type="region of interest" description="Disordered" evidence="1">
    <location>
        <begin position="970"/>
        <end position="1008"/>
    </location>
</feature>
<feature type="region of interest" description="Disordered" evidence="1">
    <location>
        <begin position="1034"/>
        <end position="1058"/>
    </location>
</feature>
<evidence type="ECO:0000256" key="1">
    <source>
        <dbReference type="SAM" id="MobiDB-lite"/>
    </source>
</evidence>
<feature type="domain" description="F-box" evidence="2">
    <location>
        <begin position="330"/>
        <end position="366"/>
    </location>
</feature>
<name>A0A8J2HVT9_9PLEO</name>
<dbReference type="InterPro" id="IPR001810">
    <property type="entry name" value="F-box_dom"/>
</dbReference>
<dbReference type="GeneID" id="67012580"/>
<dbReference type="Pfam" id="PF00646">
    <property type="entry name" value="F-box"/>
    <property type="match status" value="1"/>
</dbReference>
<organism evidence="3 4">
    <name type="scientific">Alternaria atra</name>
    <dbReference type="NCBI Taxonomy" id="119953"/>
    <lineage>
        <taxon>Eukaryota</taxon>
        <taxon>Fungi</taxon>
        <taxon>Dikarya</taxon>
        <taxon>Ascomycota</taxon>
        <taxon>Pezizomycotina</taxon>
        <taxon>Dothideomycetes</taxon>
        <taxon>Pleosporomycetidae</taxon>
        <taxon>Pleosporales</taxon>
        <taxon>Pleosporineae</taxon>
        <taxon>Pleosporaceae</taxon>
        <taxon>Alternaria</taxon>
        <taxon>Alternaria sect. Ulocladioides</taxon>
    </lineage>
</organism>
<protein>
    <recommendedName>
        <fullName evidence="2">F-box domain-containing protein</fullName>
    </recommendedName>
</protein>
<feature type="compositionally biased region" description="Low complexity" evidence="1">
    <location>
        <begin position="1042"/>
        <end position="1054"/>
    </location>
</feature>
<accession>A0A8J2HVT9</accession>
<evidence type="ECO:0000313" key="3">
    <source>
        <dbReference type="EMBL" id="CAG5143004.1"/>
    </source>
</evidence>
<dbReference type="Proteomes" id="UP000676310">
    <property type="component" value="Unassembled WGS sequence"/>
</dbReference>
<evidence type="ECO:0000313" key="4">
    <source>
        <dbReference type="Proteomes" id="UP000676310"/>
    </source>
</evidence>
<feature type="compositionally biased region" description="Polar residues" evidence="1">
    <location>
        <begin position="1"/>
        <end position="14"/>
    </location>
</feature>